<keyword evidence="1" id="KW-0812">Transmembrane</keyword>
<keyword evidence="4" id="KW-1185">Reference proteome</keyword>
<dbReference type="EMBL" id="SMKU01000321">
    <property type="protein sequence ID" value="TDD69425.1"/>
    <property type="molecule type" value="Genomic_DNA"/>
</dbReference>
<feature type="domain" description="TadE-like" evidence="2">
    <location>
        <begin position="15"/>
        <end position="57"/>
    </location>
</feature>
<evidence type="ECO:0000313" key="4">
    <source>
        <dbReference type="Proteomes" id="UP000294513"/>
    </source>
</evidence>
<name>A0A4R5ACK5_9ACTN</name>
<reference evidence="3 4" key="1">
    <citation type="submission" date="2019-03" db="EMBL/GenBank/DDBJ databases">
        <title>Draft genome sequences of novel Actinobacteria.</title>
        <authorList>
            <person name="Sahin N."/>
            <person name="Ay H."/>
            <person name="Saygin H."/>
        </authorList>
    </citation>
    <scope>NUCLEOTIDE SEQUENCE [LARGE SCALE GENOMIC DNA]</scope>
    <source>
        <strain evidence="3 4">H3C3</strain>
    </source>
</reference>
<dbReference type="Proteomes" id="UP000294513">
    <property type="component" value="Unassembled WGS sequence"/>
</dbReference>
<dbReference type="InterPro" id="IPR012495">
    <property type="entry name" value="TadE-like_dom"/>
</dbReference>
<dbReference type="AlphaFoldDB" id="A0A4R5ACK5"/>
<comment type="caution">
    <text evidence="3">The sequence shown here is derived from an EMBL/GenBank/DDBJ whole genome shotgun (WGS) entry which is preliminary data.</text>
</comment>
<evidence type="ECO:0000259" key="2">
    <source>
        <dbReference type="Pfam" id="PF07811"/>
    </source>
</evidence>
<dbReference type="OrthoDB" id="3482073at2"/>
<protein>
    <submittedName>
        <fullName evidence="3">Pilus assembly protein</fullName>
    </submittedName>
</protein>
<keyword evidence="1" id="KW-1133">Transmembrane helix</keyword>
<sequence>PRDPPPAGGRPRDRGSAAVEFAGLLPVALAVVLICFEVFMAFTAVERVENAARTGAREAAKAHDPAQCAAKAGAAMPGWLNDRSVEGAGTGQDGVSCTVRAKVPVLWPGVPLDFTVTRTVTMPNG</sequence>
<evidence type="ECO:0000256" key="1">
    <source>
        <dbReference type="SAM" id="Phobius"/>
    </source>
</evidence>
<proteinExistence type="predicted"/>
<keyword evidence="1" id="KW-0472">Membrane</keyword>
<feature type="non-terminal residue" evidence="3">
    <location>
        <position position="1"/>
    </location>
</feature>
<evidence type="ECO:0000313" key="3">
    <source>
        <dbReference type="EMBL" id="TDD69425.1"/>
    </source>
</evidence>
<dbReference type="RefSeq" id="WP_131901955.1">
    <property type="nucleotide sequence ID" value="NZ_SMKU01000321.1"/>
</dbReference>
<accession>A0A4R5ACK5</accession>
<organism evidence="3 4">
    <name type="scientific">Actinomadura rubrisoli</name>
    <dbReference type="NCBI Taxonomy" id="2530368"/>
    <lineage>
        <taxon>Bacteria</taxon>
        <taxon>Bacillati</taxon>
        <taxon>Actinomycetota</taxon>
        <taxon>Actinomycetes</taxon>
        <taxon>Streptosporangiales</taxon>
        <taxon>Thermomonosporaceae</taxon>
        <taxon>Actinomadura</taxon>
    </lineage>
</organism>
<feature type="transmembrane region" description="Helical" evidence="1">
    <location>
        <begin position="21"/>
        <end position="45"/>
    </location>
</feature>
<dbReference type="Pfam" id="PF07811">
    <property type="entry name" value="TadE"/>
    <property type="match status" value="1"/>
</dbReference>
<gene>
    <name evidence="3" type="ORF">E1298_37510</name>
</gene>